<accession>A0A645JBB6</accession>
<gene>
    <name evidence="1" type="ORF">SDC9_208170</name>
</gene>
<dbReference type="Gene3D" id="3.40.30.10">
    <property type="entry name" value="Glutaredoxin"/>
    <property type="match status" value="1"/>
</dbReference>
<evidence type="ECO:0000313" key="1">
    <source>
        <dbReference type="EMBL" id="MPN60442.1"/>
    </source>
</evidence>
<dbReference type="InterPro" id="IPR036249">
    <property type="entry name" value="Thioredoxin-like_sf"/>
</dbReference>
<protein>
    <recommendedName>
        <fullName evidence="2">Thioredoxin domain-containing protein</fullName>
    </recommendedName>
</protein>
<sequence>MGASKDFFIPVSFTVIGEGEEPEVASNVQSENNDGPIKFIEYKDGGLEAYSKADAWIFSAKDCPKCNHTKAVLLPKLFEQENIERPTVVTVDLDKPENFKFLSELEKKLNAKTSGETPIVLWKNKLIYGNDTIKELLKSN</sequence>
<organism evidence="1">
    <name type="scientific">bioreactor metagenome</name>
    <dbReference type="NCBI Taxonomy" id="1076179"/>
    <lineage>
        <taxon>unclassified sequences</taxon>
        <taxon>metagenomes</taxon>
        <taxon>ecological metagenomes</taxon>
    </lineage>
</organism>
<dbReference type="SUPFAM" id="SSF52833">
    <property type="entry name" value="Thioredoxin-like"/>
    <property type="match status" value="1"/>
</dbReference>
<dbReference type="AlphaFoldDB" id="A0A645JBB6"/>
<comment type="caution">
    <text evidence="1">The sequence shown here is derived from an EMBL/GenBank/DDBJ whole genome shotgun (WGS) entry which is preliminary data.</text>
</comment>
<dbReference type="EMBL" id="VSSQ01135723">
    <property type="protein sequence ID" value="MPN60442.1"/>
    <property type="molecule type" value="Genomic_DNA"/>
</dbReference>
<proteinExistence type="predicted"/>
<dbReference type="PROSITE" id="PS51354">
    <property type="entry name" value="GLUTAREDOXIN_2"/>
    <property type="match status" value="1"/>
</dbReference>
<evidence type="ECO:0008006" key="2">
    <source>
        <dbReference type="Google" id="ProtNLM"/>
    </source>
</evidence>
<name>A0A645JBB6_9ZZZZ</name>
<reference evidence="1" key="1">
    <citation type="submission" date="2019-08" db="EMBL/GenBank/DDBJ databases">
        <authorList>
            <person name="Kucharzyk K."/>
            <person name="Murdoch R.W."/>
            <person name="Higgins S."/>
            <person name="Loffler F."/>
        </authorList>
    </citation>
    <scope>NUCLEOTIDE SEQUENCE</scope>
</reference>